<reference evidence="1 2" key="1">
    <citation type="submission" date="2015-09" db="EMBL/GenBank/DDBJ databases">
        <title>Draft genome of the scarab beetle Oryctes borbonicus.</title>
        <authorList>
            <person name="Meyer J.M."/>
            <person name="Markov G.V."/>
            <person name="Baskaran P."/>
            <person name="Herrmann M."/>
            <person name="Sommer R.J."/>
            <person name="Roedelsperger C."/>
        </authorList>
    </citation>
    <scope>NUCLEOTIDE SEQUENCE [LARGE SCALE GENOMIC DNA]</scope>
    <source>
        <strain evidence="1">OB123</strain>
        <tissue evidence="1">Whole animal</tissue>
    </source>
</reference>
<name>A0A0T6BH85_9SCAR</name>
<dbReference type="OrthoDB" id="6700505at2759"/>
<comment type="caution">
    <text evidence="1">The sequence shown here is derived from an EMBL/GenBank/DDBJ whole genome shotgun (WGS) entry which is preliminary data.</text>
</comment>
<evidence type="ECO:0000313" key="1">
    <source>
        <dbReference type="EMBL" id="KRT86539.1"/>
    </source>
</evidence>
<accession>A0A0T6BH85</accession>
<evidence type="ECO:0000313" key="2">
    <source>
        <dbReference type="Proteomes" id="UP000051574"/>
    </source>
</evidence>
<dbReference type="AlphaFoldDB" id="A0A0T6BH85"/>
<dbReference type="EMBL" id="LJIG01000401">
    <property type="protein sequence ID" value="KRT86539.1"/>
    <property type="molecule type" value="Genomic_DNA"/>
</dbReference>
<sequence>MNVQEAAGNEQTGTDGMYCRFRVSDVKMSASVPVVNIDSENYMLRGISPVPEQRSRSSYSQTAFNLAKTQPLDMDLNMNMDMFVLRESGSSLATSTTATATASATTANANASSNSNTATDEVLSTAGSCARILSFHSMICTCCVSCCCMCGSLCSPDCYACFHTLCTRFAANYSCQNDTNSTNVTPPVTLDSEKEISTKYRGTLTRNHSNEENVLIHQVF</sequence>
<organism evidence="1 2">
    <name type="scientific">Oryctes borbonicus</name>
    <dbReference type="NCBI Taxonomy" id="1629725"/>
    <lineage>
        <taxon>Eukaryota</taxon>
        <taxon>Metazoa</taxon>
        <taxon>Ecdysozoa</taxon>
        <taxon>Arthropoda</taxon>
        <taxon>Hexapoda</taxon>
        <taxon>Insecta</taxon>
        <taxon>Pterygota</taxon>
        <taxon>Neoptera</taxon>
        <taxon>Endopterygota</taxon>
        <taxon>Coleoptera</taxon>
        <taxon>Polyphaga</taxon>
        <taxon>Scarabaeiformia</taxon>
        <taxon>Scarabaeidae</taxon>
        <taxon>Dynastinae</taxon>
        <taxon>Oryctes</taxon>
    </lineage>
</organism>
<gene>
    <name evidence="1" type="ORF">AMK59_2291</name>
</gene>
<proteinExistence type="predicted"/>
<keyword evidence="2" id="KW-1185">Reference proteome</keyword>
<protein>
    <submittedName>
        <fullName evidence="1">Uncharacterized protein</fullName>
    </submittedName>
</protein>
<feature type="non-terminal residue" evidence="1">
    <location>
        <position position="220"/>
    </location>
</feature>
<dbReference type="Proteomes" id="UP000051574">
    <property type="component" value="Unassembled WGS sequence"/>
</dbReference>